<dbReference type="AlphaFoldDB" id="A0ABD2Q2D9"/>
<keyword evidence="6 9" id="KW-0804">Transcription</keyword>
<evidence type="ECO:0000256" key="8">
    <source>
        <dbReference type="ARBA" id="ARBA00032004"/>
    </source>
</evidence>
<evidence type="ECO:0000256" key="3">
    <source>
        <dbReference type="ARBA" id="ARBA00019617"/>
    </source>
</evidence>
<dbReference type="EMBL" id="JBJKFK010001201">
    <property type="protein sequence ID" value="KAL3313759.1"/>
    <property type="molecule type" value="Genomic_DNA"/>
</dbReference>
<keyword evidence="7 9" id="KW-0539">Nucleus</keyword>
<protein>
    <recommendedName>
        <fullName evidence="3 9">Mediator of RNA polymerase II transcription subunit 10</fullName>
    </recommendedName>
    <alternativeName>
        <fullName evidence="8 9">Mediator complex subunit 10</fullName>
    </alternativeName>
</protein>
<evidence type="ECO:0000256" key="1">
    <source>
        <dbReference type="ARBA" id="ARBA00004123"/>
    </source>
</evidence>
<feature type="region of interest" description="Disordered" evidence="10">
    <location>
        <begin position="128"/>
        <end position="163"/>
    </location>
</feature>
<comment type="similarity">
    <text evidence="2 9">Belongs to the Mediator complex subunit 10 family.</text>
</comment>
<dbReference type="GO" id="GO:0005634">
    <property type="term" value="C:nucleus"/>
    <property type="evidence" value="ECO:0007669"/>
    <property type="project" value="UniProtKB-SubCell"/>
</dbReference>
<dbReference type="Pfam" id="PF09748">
    <property type="entry name" value="Med10"/>
    <property type="match status" value="1"/>
</dbReference>
<organism evidence="11 12">
    <name type="scientific">Cichlidogyrus casuarinus</name>
    <dbReference type="NCBI Taxonomy" id="1844966"/>
    <lineage>
        <taxon>Eukaryota</taxon>
        <taxon>Metazoa</taxon>
        <taxon>Spiralia</taxon>
        <taxon>Lophotrochozoa</taxon>
        <taxon>Platyhelminthes</taxon>
        <taxon>Monogenea</taxon>
        <taxon>Monopisthocotylea</taxon>
        <taxon>Dactylogyridea</taxon>
        <taxon>Ancyrocephalidae</taxon>
        <taxon>Cichlidogyrus</taxon>
    </lineage>
</organism>
<evidence type="ECO:0000256" key="4">
    <source>
        <dbReference type="ARBA" id="ARBA00023015"/>
    </source>
</evidence>
<feature type="compositionally biased region" description="Polar residues" evidence="10">
    <location>
        <begin position="140"/>
        <end position="163"/>
    </location>
</feature>
<keyword evidence="5 9" id="KW-0010">Activator</keyword>
<dbReference type="Proteomes" id="UP001626550">
    <property type="component" value="Unassembled WGS sequence"/>
</dbReference>
<dbReference type="PANTHER" id="PTHR13345:SF13">
    <property type="entry name" value="MEDIATOR OF RNA POLYMERASE II TRANSCRIPTION SUBUNIT 10"/>
    <property type="match status" value="1"/>
</dbReference>
<evidence type="ECO:0000313" key="12">
    <source>
        <dbReference type="Proteomes" id="UP001626550"/>
    </source>
</evidence>
<reference evidence="11 12" key="1">
    <citation type="submission" date="2024-11" db="EMBL/GenBank/DDBJ databases">
        <title>Adaptive evolution of stress response genes in parasites aligns with host niche diversity.</title>
        <authorList>
            <person name="Hahn C."/>
            <person name="Resl P."/>
        </authorList>
    </citation>
    <scope>NUCLEOTIDE SEQUENCE [LARGE SCALE GENOMIC DNA]</scope>
    <source>
        <strain evidence="11">EGGRZ-B1_66</strain>
        <tissue evidence="11">Body</tissue>
    </source>
</reference>
<comment type="subcellular location">
    <subcellularLocation>
        <location evidence="1 9">Nucleus</location>
    </subcellularLocation>
</comment>
<keyword evidence="12" id="KW-1185">Reference proteome</keyword>
<comment type="subunit">
    <text evidence="9">Component of the Mediator complex.</text>
</comment>
<name>A0ABD2Q2D9_9PLAT</name>
<accession>A0ABD2Q2D9</accession>
<evidence type="ECO:0000256" key="6">
    <source>
        <dbReference type="ARBA" id="ARBA00023163"/>
    </source>
</evidence>
<proteinExistence type="inferred from homology"/>
<comment type="function">
    <text evidence="9">Component of the Mediator complex, a coactivator involved in the regulated transcription of nearly all RNA polymerase II-dependent genes. Mediator functions as a bridge to convey information from gene-specific regulatory proteins to the basal RNA polymerase II transcription machinery. Mediator is recruited to promoters by direct interactions with regulatory proteins and serves as a scaffold for the assembly of a functional preinitiation complex with RNA polymerase II and the general transcription factors.</text>
</comment>
<dbReference type="PANTHER" id="PTHR13345">
    <property type="entry name" value="MEDIATOR OF RNA POLYMERASE II TRANSCRIPTION SUBUNIT 10"/>
    <property type="match status" value="1"/>
</dbReference>
<sequence length="163" mass="18702">MDNPTSDRERFDALEECIEGIIDHCREAGIIVCDYQSSISYQKKINDLVKKLQEVEAASSSIKDIHVPKEVFYKIDAGQNPQLFTKECLERALMRNEAARGKIDIMKKFRAELISELFKEFPNEIAKYRTRRGDPERVPKSSSQPFLNGSSVSPDQPDNTMMR</sequence>
<evidence type="ECO:0000256" key="9">
    <source>
        <dbReference type="RuleBase" id="RU364146"/>
    </source>
</evidence>
<evidence type="ECO:0000313" key="11">
    <source>
        <dbReference type="EMBL" id="KAL3313759.1"/>
    </source>
</evidence>
<evidence type="ECO:0000256" key="10">
    <source>
        <dbReference type="SAM" id="MobiDB-lite"/>
    </source>
</evidence>
<comment type="caution">
    <text evidence="11">The sequence shown here is derived from an EMBL/GenBank/DDBJ whole genome shotgun (WGS) entry which is preliminary data.</text>
</comment>
<evidence type="ECO:0000256" key="5">
    <source>
        <dbReference type="ARBA" id="ARBA00023159"/>
    </source>
</evidence>
<dbReference type="InterPro" id="IPR019145">
    <property type="entry name" value="Mediator_Med10"/>
</dbReference>
<gene>
    <name evidence="9 11" type="primary">MED10</name>
    <name evidence="11" type="ORF">Ciccas_007640</name>
</gene>
<keyword evidence="4 9" id="KW-0805">Transcription regulation</keyword>
<evidence type="ECO:0000256" key="2">
    <source>
        <dbReference type="ARBA" id="ARBA00005389"/>
    </source>
</evidence>
<evidence type="ECO:0000256" key="7">
    <source>
        <dbReference type="ARBA" id="ARBA00023242"/>
    </source>
</evidence>